<dbReference type="Proteomes" id="UP000004682">
    <property type="component" value="Unassembled WGS sequence"/>
</dbReference>
<accession>A0ABN0G0K2</accession>
<evidence type="ECO:0000259" key="2">
    <source>
        <dbReference type="Pfam" id="PF13751"/>
    </source>
</evidence>
<feature type="domain" description="Transposase DDE" evidence="2">
    <location>
        <begin position="39"/>
        <end position="86"/>
    </location>
</feature>
<evidence type="ECO:0000313" key="3">
    <source>
        <dbReference type="EMBL" id="EIP85713.1"/>
    </source>
</evidence>
<protein>
    <recommendedName>
        <fullName evidence="2">Transposase DDE domain-containing protein</fullName>
    </recommendedName>
</protein>
<dbReference type="InterPro" id="IPR025668">
    <property type="entry name" value="Tnp_DDE_dom"/>
</dbReference>
<dbReference type="PANTHER" id="PTHR35604">
    <property type="entry name" value="TRANSPOSASE INSH FOR INSERTION SEQUENCE ELEMENT IS5A-RELATED"/>
    <property type="match status" value="1"/>
</dbReference>
<gene>
    <name evidence="3" type="ORF">A33K_17771</name>
</gene>
<reference evidence="4" key="1">
    <citation type="journal article" date="2012" name="J. Bacteriol.">
        <title>Revised Genome Sequence of Burkholderia thailandensis MSMB43 with Improved Annotation.</title>
        <authorList>
            <person name="Zhuo Y."/>
            <person name="Liu L."/>
            <person name="Wang Q."/>
            <person name="Liu X."/>
            <person name="Ren B."/>
            <person name="Liu M."/>
            <person name="Ni P."/>
            <person name="Cheng Y.Q."/>
            <person name="Zhang L."/>
        </authorList>
    </citation>
    <scope>NUCLEOTIDE SEQUENCE [LARGE SCALE GENOMIC DNA]</scope>
    <source>
        <strain evidence="4">MSMB43</strain>
    </source>
</reference>
<evidence type="ECO:0000313" key="4">
    <source>
        <dbReference type="Proteomes" id="UP000004682"/>
    </source>
</evidence>
<dbReference type="Pfam" id="PF13751">
    <property type="entry name" value="DDE_Tnp_1_6"/>
    <property type="match status" value="1"/>
</dbReference>
<evidence type="ECO:0000256" key="1">
    <source>
        <dbReference type="SAM" id="MobiDB-lite"/>
    </source>
</evidence>
<dbReference type="PANTHER" id="PTHR35604:SF2">
    <property type="entry name" value="TRANSPOSASE INSH FOR INSERTION SEQUENCE ELEMENT IS5A-RELATED"/>
    <property type="match status" value="1"/>
</dbReference>
<proteinExistence type="predicted"/>
<sequence length="98" mass="11047">MRDCRARKVTPHVARNDAHQGGSAIDGRTSRHVGYGISQVIRKRIEEHFGWGKTVGRIRQTVYRGIKRVDQHFKLTMLASNLTRMARILAAVPQGAVK</sequence>
<keyword evidence="4" id="KW-1185">Reference proteome</keyword>
<name>A0ABN0G0K2_9BURK</name>
<organism evidence="3 4">
    <name type="scientific">Burkholderia humptydooensis MSMB43</name>
    <dbReference type="NCBI Taxonomy" id="441157"/>
    <lineage>
        <taxon>Bacteria</taxon>
        <taxon>Pseudomonadati</taxon>
        <taxon>Pseudomonadota</taxon>
        <taxon>Betaproteobacteria</taxon>
        <taxon>Burkholderiales</taxon>
        <taxon>Burkholderiaceae</taxon>
        <taxon>Burkholderia</taxon>
        <taxon>pseudomallei group</taxon>
    </lineage>
</organism>
<feature type="region of interest" description="Disordered" evidence="1">
    <location>
        <begin position="1"/>
        <end position="30"/>
    </location>
</feature>
<dbReference type="EMBL" id="JH692066">
    <property type="protein sequence ID" value="EIP85713.1"/>
    <property type="molecule type" value="Genomic_DNA"/>
</dbReference>